<feature type="non-terminal residue" evidence="1">
    <location>
        <position position="1"/>
    </location>
</feature>
<feature type="non-terminal residue" evidence="1">
    <location>
        <position position="127"/>
    </location>
</feature>
<organism evidence="1">
    <name type="scientific">marine metagenome</name>
    <dbReference type="NCBI Taxonomy" id="408172"/>
    <lineage>
        <taxon>unclassified sequences</taxon>
        <taxon>metagenomes</taxon>
        <taxon>ecological metagenomes</taxon>
    </lineage>
</organism>
<gene>
    <name evidence="1" type="ORF">METZ01_LOCUS345457</name>
</gene>
<accession>A0A382R4F0</accession>
<evidence type="ECO:0000313" key="1">
    <source>
        <dbReference type="EMBL" id="SVC92603.1"/>
    </source>
</evidence>
<sequence length="127" mass="13899">MSQSKLSKLLEDEGLGTSEIEISNLVRGVAAAPNGFGRDAWLTLLDPLPSPKLRSELETLKKTFELGFETKVDSLLKISQIRDALRESNLDGVMVPRTDEYQGEYVSARAQRVAWLTGFTGSAGTVI</sequence>
<protein>
    <submittedName>
        <fullName evidence="1">Uncharacterized protein</fullName>
    </submittedName>
</protein>
<proteinExistence type="predicted"/>
<dbReference type="Gene3D" id="3.40.350.10">
    <property type="entry name" value="Creatinase/prolidase N-terminal domain"/>
    <property type="match status" value="1"/>
</dbReference>
<reference evidence="1" key="1">
    <citation type="submission" date="2018-05" db="EMBL/GenBank/DDBJ databases">
        <authorList>
            <person name="Lanie J.A."/>
            <person name="Ng W.-L."/>
            <person name="Kazmierczak K.M."/>
            <person name="Andrzejewski T.M."/>
            <person name="Davidsen T.M."/>
            <person name="Wayne K.J."/>
            <person name="Tettelin H."/>
            <person name="Glass J.I."/>
            <person name="Rusch D."/>
            <person name="Podicherti R."/>
            <person name="Tsui H.-C.T."/>
            <person name="Winkler M.E."/>
        </authorList>
    </citation>
    <scope>NUCLEOTIDE SEQUENCE</scope>
</reference>
<dbReference type="AlphaFoldDB" id="A0A382R4F0"/>
<dbReference type="InterPro" id="IPR029149">
    <property type="entry name" value="Creatin/AminoP/Spt16_N"/>
</dbReference>
<name>A0A382R4F0_9ZZZZ</name>
<dbReference type="EMBL" id="UINC01119058">
    <property type="protein sequence ID" value="SVC92603.1"/>
    <property type="molecule type" value="Genomic_DNA"/>
</dbReference>